<proteinExistence type="predicted"/>
<dbReference type="EMBL" id="GBXM01097111">
    <property type="protein sequence ID" value="JAH11466.1"/>
    <property type="molecule type" value="Transcribed_RNA"/>
</dbReference>
<organism evidence="1">
    <name type="scientific">Anguilla anguilla</name>
    <name type="common">European freshwater eel</name>
    <name type="synonym">Muraena anguilla</name>
    <dbReference type="NCBI Taxonomy" id="7936"/>
    <lineage>
        <taxon>Eukaryota</taxon>
        <taxon>Metazoa</taxon>
        <taxon>Chordata</taxon>
        <taxon>Craniata</taxon>
        <taxon>Vertebrata</taxon>
        <taxon>Euteleostomi</taxon>
        <taxon>Actinopterygii</taxon>
        <taxon>Neopterygii</taxon>
        <taxon>Teleostei</taxon>
        <taxon>Anguilliformes</taxon>
        <taxon>Anguillidae</taxon>
        <taxon>Anguilla</taxon>
    </lineage>
</organism>
<evidence type="ECO:0000313" key="1">
    <source>
        <dbReference type="EMBL" id="JAH11466.1"/>
    </source>
</evidence>
<reference evidence="1" key="2">
    <citation type="journal article" date="2015" name="Fish Shellfish Immunol.">
        <title>Early steps in the European eel (Anguilla anguilla)-Vibrio vulnificus interaction in the gills: Role of the RtxA13 toxin.</title>
        <authorList>
            <person name="Callol A."/>
            <person name="Pajuelo D."/>
            <person name="Ebbesson L."/>
            <person name="Teles M."/>
            <person name="MacKenzie S."/>
            <person name="Amaro C."/>
        </authorList>
    </citation>
    <scope>NUCLEOTIDE SEQUENCE</scope>
</reference>
<accession>A0A0E9Q3K5</accession>
<dbReference type="AlphaFoldDB" id="A0A0E9Q3K5"/>
<name>A0A0E9Q3K5_ANGAN</name>
<protein>
    <submittedName>
        <fullName evidence="1">Uncharacterized protein</fullName>
    </submittedName>
</protein>
<reference evidence="1" key="1">
    <citation type="submission" date="2014-11" db="EMBL/GenBank/DDBJ databases">
        <authorList>
            <person name="Amaro Gonzalez C."/>
        </authorList>
    </citation>
    <scope>NUCLEOTIDE SEQUENCE</scope>
</reference>
<sequence>MIYLHRWRGGIVGLFCQRRMATHVVSFLWKKRNEEQGLGEGTRRVATFANQK</sequence>